<keyword evidence="7" id="KW-1185">Reference proteome</keyword>
<evidence type="ECO:0000256" key="4">
    <source>
        <dbReference type="PROSITE-ProRule" id="PRU00221"/>
    </source>
</evidence>
<evidence type="ECO:0000256" key="1">
    <source>
        <dbReference type="ARBA" id="ARBA00022574"/>
    </source>
</evidence>
<feature type="region of interest" description="Disordered" evidence="5">
    <location>
        <begin position="114"/>
        <end position="156"/>
    </location>
</feature>
<evidence type="ECO:0000313" key="6">
    <source>
        <dbReference type="EMBL" id="CAD2214931.1"/>
    </source>
</evidence>
<dbReference type="PANTHER" id="PTHR44006">
    <property type="entry name" value="U5 SMALL NUCLEAR RIBONUCLEOPROTEIN 40 KDA PROTEIN"/>
    <property type="match status" value="1"/>
</dbReference>
<feature type="repeat" description="WD" evidence="4">
    <location>
        <begin position="1"/>
        <end position="31"/>
    </location>
</feature>
<dbReference type="PROSITE" id="PS50294">
    <property type="entry name" value="WD_REPEATS_REGION"/>
    <property type="match status" value="2"/>
</dbReference>
<keyword evidence="3" id="KW-0687">Ribonucleoprotein</keyword>
<feature type="compositionally biased region" description="Low complexity" evidence="5">
    <location>
        <begin position="137"/>
        <end position="152"/>
    </location>
</feature>
<dbReference type="SUPFAM" id="SSF50978">
    <property type="entry name" value="WD40 repeat-like"/>
    <property type="match status" value="1"/>
</dbReference>
<keyword evidence="2" id="KW-0677">Repeat</keyword>
<dbReference type="VEuPathDB" id="TriTrypDB:ADEAN_000238400"/>
<protein>
    <submittedName>
        <fullName evidence="6">WD domain, G-beta repeat, putative</fullName>
    </submittedName>
</protein>
<dbReference type="GO" id="GO:0071013">
    <property type="term" value="C:catalytic step 2 spliceosome"/>
    <property type="evidence" value="ECO:0007669"/>
    <property type="project" value="TreeGrafter"/>
</dbReference>
<dbReference type="PROSITE" id="PS00678">
    <property type="entry name" value="WD_REPEATS_1"/>
    <property type="match status" value="1"/>
</dbReference>
<gene>
    <name evidence="6" type="ORF">ADEAN_000238400</name>
</gene>
<keyword evidence="3" id="KW-0689">Ribosomal protein</keyword>
<dbReference type="OrthoDB" id="6262491at2759"/>
<feature type="repeat" description="WD" evidence="4">
    <location>
        <begin position="314"/>
        <end position="352"/>
    </location>
</feature>
<dbReference type="EMBL" id="LR877148">
    <property type="protein sequence ID" value="CAD2214931.1"/>
    <property type="molecule type" value="Genomic_DNA"/>
</dbReference>
<dbReference type="Proteomes" id="UP000515908">
    <property type="component" value="Chromosome 04"/>
</dbReference>
<dbReference type="InterPro" id="IPR052234">
    <property type="entry name" value="U5_snRNP_Component"/>
</dbReference>
<dbReference type="AlphaFoldDB" id="A0A7G2C7B6"/>
<feature type="compositionally biased region" description="Basic and acidic residues" evidence="5">
    <location>
        <begin position="117"/>
        <end position="127"/>
    </location>
</feature>
<dbReference type="GO" id="GO:0005840">
    <property type="term" value="C:ribosome"/>
    <property type="evidence" value="ECO:0007669"/>
    <property type="project" value="UniProtKB-KW"/>
</dbReference>
<dbReference type="Pfam" id="PF00400">
    <property type="entry name" value="WD40"/>
    <property type="match status" value="3"/>
</dbReference>
<dbReference type="InterPro" id="IPR019775">
    <property type="entry name" value="WD40_repeat_CS"/>
</dbReference>
<dbReference type="PROSITE" id="PS50082">
    <property type="entry name" value="WD_REPEATS_2"/>
    <property type="match status" value="3"/>
</dbReference>
<dbReference type="InterPro" id="IPR015943">
    <property type="entry name" value="WD40/YVTN_repeat-like_dom_sf"/>
</dbReference>
<evidence type="ECO:0000256" key="3">
    <source>
        <dbReference type="ARBA" id="ARBA00022980"/>
    </source>
</evidence>
<dbReference type="Gene3D" id="2.130.10.10">
    <property type="entry name" value="YVTN repeat-like/Quinoprotein amine dehydrogenase"/>
    <property type="match status" value="2"/>
</dbReference>
<evidence type="ECO:0000256" key="2">
    <source>
        <dbReference type="ARBA" id="ARBA00022737"/>
    </source>
</evidence>
<dbReference type="GO" id="GO:0003723">
    <property type="term" value="F:RNA binding"/>
    <property type="evidence" value="ECO:0007669"/>
    <property type="project" value="TreeGrafter"/>
</dbReference>
<feature type="repeat" description="WD" evidence="4">
    <location>
        <begin position="73"/>
        <end position="114"/>
    </location>
</feature>
<keyword evidence="1 4" id="KW-0853">WD repeat</keyword>
<dbReference type="InterPro" id="IPR001680">
    <property type="entry name" value="WD40_rpt"/>
</dbReference>
<dbReference type="SMART" id="SM00320">
    <property type="entry name" value="WD40"/>
    <property type="match status" value="3"/>
</dbReference>
<evidence type="ECO:0000256" key="5">
    <source>
        <dbReference type="SAM" id="MobiDB-lite"/>
    </source>
</evidence>
<organism evidence="6 7">
    <name type="scientific">Angomonas deanei</name>
    <dbReference type="NCBI Taxonomy" id="59799"/>
    <lineage>
        <taxon>Eukaryota</taxon>
        <taxon>Discoba</taxon>
        <taxon>Euglenozoa</taxon>
        <taxon>Kinetoplastea</taxon>
        <taxon>Metakinetoplastina</taxon>
        <taxon>Trypanosomatida</taxon>
        <taxon>Trypanosomatidae</taxon>
        <taxon>Strigomonadinae</taxon>
        <taxon>Angomonas</taxon>
    </lineage>
</organism>
<sequence length="352" mass="38611">MWFEGTHNLLSASYDSTVKLWDYRRADPTPVFQHTAGGFVLCATPIDKAFVFACADSRKRTSIVDTRSPKVVSWEHESRVNSITVDPSSAHLVMGHSNGRISVWDMRRAGLAVNADNQEKTKEEGAGDSKTTSRIGSLPSALPTSPSTGTLLRPDEVQIPSFSPSPPPPVSAGLPCVFRMTNEPSHSSICYVAFFNSRDDTKRLICVSDDNMIRCYRRNLSSPALKHGVNELYFLRNVLPGVATRGFTVRCGFWTGKREKAQESMLFDDGEKDTEQPAARRLTECDLAVASGPDNTACVFDITDEGTSGVIEYLEGHRDRVTGASVHHNTSRPIIATTSADSTVRIWVPSKA</sequence>
<accession>A0A7G2C7B6</accession>
<dbReference type="PANTHER" id="PTHR44006:SF1">
    <property type="entry name" value="U5 SMALL NUCLEAR RIBONUCLEOPROTEIN 40 KDA PROTEIN"/>
    <property type="match status" value="1"/>
</dbReference>
<reference evidence="6 7" key="1">
    <citation type="submission" date="2020-08" db="EMBL/GenBank/DDBJ databases">
        <authorList>
            <person name="Newling K."/>
            <person name="Davey J."/>
            <person name="Forrester S."/>
        </authorList>
    </citation>
    <scope>NUCLEOTIDE SEQUENCE [LARGE SCALE GENOMIC DNA]</scope>
    <source>
        <strain evidence="7">Crithidia deanei Carvalho (ATCC PRA-265)</strain>
    </source>
</reference>
<name>A0A7G2C7B6_9TRYP</name>
<evidence type="ECO:0000313" key="7">
    <source>
        <dbReference type="Proteomes" id="UP000515908"/>
    </source>
</evidence>
<proteinExistence type="predicted"/>
<dbReference type="InterPro" id="IPR036322">
    <property type="entry name" value="WD40_repeat_dom_sf"/>
</dbReference>